<dbReference type="AlphaFoldDB" id="A0A371CWT7"/>
<name>A0A371CWT7_9APHY</name>
<protein>
    <submittedName>
        <fullName evidence="1">Uncharacterized protein</fullName>
    </submittedName>
</protein>
<evidence type="ECO:0000313" key="2">
    <source>
        <dbReference type="Proteomes" id="UP000256964"/>
    </source>
</evidence>
<proteinExistence type="predicted"/>
<feature type="non-terminal residue" evidence="1">
    <location>
        <position position="282"/>
    </location>
</feature>
<accession>A0A371CWT7</accession>
<organism evidence="1 2">
    <name type="scientific">Lentinus brumalis</name>
    <dbReference type="NCBI Taxonomy" id="2498619"/>
    <lineage>
        <taxon>Eukaryota</taxon>
        <taxon>Fungi</taxon>
        <taxon>Dikarya</taxon>
        <taxon>Basidiomycota</taxon>
        <taxon>Agaricomycotina</taxon>
        <taxon>Agaricomycetes</taxon>
        <taxon>Polyporales</taxon>
        <taxon>Polyporaceae</taxon>
        <taxon>Lentinus</taxon>
    </lineage>
</organism>
<keyword evidence="2" id="KW-1185">Reference proteome</keyword>
<sequence>LMDYLDGEDLACIGKTSRIGRQYAASTIFRRVFALFRWELRSYDNFVEILEQTGSVIGGLAALCILFPEFGGPASHVHIYAPRATHGNVVDYLVSEEGFGSEVVDPDPEKTGLLKHMDGVLSVVRVTKGDVMLDIVQSRNSSPLFPITSEWCSGLFNYIASRSYMSAYAPLNRDSRILLSPSRLLPGNAAPEGVRRSMLFWRRSGWEIALHWRQWCGGAQNCDGVNSLGCAAANRYFGDRFCVWGSTRAIGEPTESGGRDPSETVTVAWWRGGRTCRDACSR</sequence>
<dbReference type="Proteomes" id="UP000256964">
    <property type="component" value="Unassembled WGS sequence"/>
</dbReference>
<evidence type="ECO:0000313" key="1">
    <source>
        <dbReference type="EMBL" id="RDX44743.1"/>
    </source>
</evidence>
<dbReference type="EMBL" id="KZ857446">
    <property type="protein sequence ID" value="RDX44743.1"/>
    <property type="molecule type" value="Genomic_DNA"/>
</dbReference>
<reference evidence="1 2" key="1">
    <citation type="journal article" date="2018" name="Biotechnol. Biofuels">
        <title>Integrative visual omics of the white-rot fungus Polyporus brumalis exposes the biotechnological potential of its oxidative enzymes for delignifying raw plant biomass.</title>
        <authorList>
            <person name="Miyauchi S."/>
            <person name="Rancon A."/>
            <person name="Drula E."/>
            <person name="Hage H."/>
            <person name="Chaduli D."/>
            <person name="Favel A."/>
            <person name="Grisel S."/>
            <person name="Henrissat B."/>
            <person name="Herpoel-Gimbert I."/>
            <person name="Ruiz-Duenas F.J."/>
            <person name="Chevret D."/>
            <person name="Hainaut M."/>
            <person name="Lin J."/>
            <person name="Wang M."/>
            <person name="Pangilinan J."/>
            <person name="Lipzen A."/>
            <person name="Lesage-Meessen L."/>
            <person name="Navarro D."/>
            <person name="Riley R."/>
            <person name="Grigoriev I.V."/>
            <person name="Zhou S."/>
            <person name="Raouche S."/>
            <person name="Rosso M.N."/>
        </authorList>
    </citation>
    <scope>NUCLEOTIDE SEQUENCE [LARGE SCALE GENOMIC DNA]</scope>
    <source>
        <strain evidence="1 2">BRFM 1820</strain>
    </source>
</reference>
<dbReference type="OrthoDB" id="3270380at2759"/>
<feature type="non-terminal residue" evidence="1">
    <location>
        <position position="1"/>
    </location>
</feature>
<gene>
    <name evidence="1" type="ORF">OH76DRAFT_1298010</name>
</gene>